<dbReference type="EMBL" id="CP015756">
    <property type="protein sequence ID" value="APC41799.1"/>
    <property type="molecule type" value="Genomic_DNA"/>
</dbReference>
<dbReference type="PROSITE" id="PS51257">
    <property type="entry name" value="PROKAR_LIPOPROTEIN"/>
    <property type="match status" value="1"/>
</dbReference>
<sequence length="158" mass="18517">MKKRYTLIIIGVWLIFLLTACAKQESKQMVTPFENIPMASAKSIEFSNYTIRSENKELGRTKTVTKKQDMESIVKYIKTLSCTKSTQKANGGDYDIRLRDDKGKYIYSIQVSKNQLCLYERGTDTTISIYDYKDTKLINELERVYKDINYKEVFIMRK</sequence>
<organism evidence="1 2">
    <name type="scientific">Clostridium estertheticum subsp. estertheticum</name>
    <dbReference type="NCBI Taxonomy" id="1552"/>
    <lineage>
        <taxon>Bacteria</taxon>
        <taxon>Bacillati</taxon>
        <taxon>Bacillota</taxon>
        <taxon>Clostridia</taxon>
        <taxon>Eubacteriales</taxon>
        <taxon>Clostridiaceae</taxon>
        <taxon>Clostridium</taxon>
    </lineage>
</organism>
<protein>
    <recommendedName>
        <fullName evidence="3">Lipoprotein</fullName>
    </recommendedName>
</protein>
<accession>A0A1J0GKH4</accession>
<dbReference type="OrthoDB" id="1920824at2"/>
<name>A0A1J0GKH4_9CLOT</name>
<keyword evidence="2" id="KW-1185">Reference proteome</keyword>
<evidence type="ECO:0008006" key="3">
    <source>
        <dbReference type="Google" id="ProtNLM"/>
    </source>
</evidence>
<reference evidence="2" key="1">
    <citation type="journal article" date="2016" name="Front. Microbiol.">
        <title>Complete Genome Sequence of Clostridium estertheticum DSM 8809, a Microbe Identified in Spoiled Vacuum Packed Beef.</title>
        <authorList>
            <person name="Yu Z."/>
            <person name="Gunn L."/>
            <person name="Brennan E."/>
            <person name="Reid R."/>
            <person name="Wall P.G."/>
            <person name="Gaora O.P."/>
            <person name="Hurley D."/>
            <person name="Bolton D."/>
            <person name="Fanning S."/>
        </authorList>
    </citation>
    <scope>NUCLEOTIDE SEQUENCE [LARGE SCALE GENOMIC DNA]</scope>
    <source>
        <strain evidence="2">DSM 8809</strain>
    </source>
</reference>
<proteinExistence type="predicted"/>
<dbReference type="AlphaFoldDB" id="A0A1J0GKH4"/>
<evidence type="ECO:0000313" key="2">
    <source>
        <dbReference type="Proteomes" id="UP000182569"/>
    </source>
</evidence>
<evidence type="ECO:0000313" key="1">
    <source>
        <dbReference type="EMBL" id="APC41799.1"/>
    </source>
</evidence>
<dbReference type="RefSeq" id="WP_071614090.1">
    <property type="nucleotide sequence ID" value="NZ_CP015756.1"/>
</dbReference>
<dbReference type="KEGG" id="ceu:A7L45_17855"/>
<dbReference type="Proteomes" id="UP000182569">
    <property type="component" value="Chromosome"/>
</dbReference>
<gene>
    <name evidence="1" type="ORF">A7L45_17855</name>
</gene>